<dbReference type="Gene3D" id="2.30.30.190">
    <property type="entry name" value="CAP Gly-rich-like domain"/>
    <property type="match status" value="3"/>
</dbReference>
<name>A0A1I8FTT7_9PLAT</name>
<evidence type="ECO:0000256" key="1">
    <source>
        <dbReference type="SAM" id="MobiDB-lite"/>
    </source>
</evidence>
<accession>A0A1I8FTT7</accession>
<feature type="region of interest" description="Disordered" evidence="1">
    <location>
        <begin position="137"/>
        <end position="166"/>
    </location>
</feature>
<sequence length="378" mass="41550">VWAGVELETPQAGRHDGCVSGVRYFQCPAGRGVLVPMSRVSGFTRVHRGAIDVSGVEARVRTRHSFALGDRVIVAGQRRGTVRFVGECHFAPGVWYGVELDNAVGRNDGSVEGRRYFHCPQGHGVFASAARLHRCSGRQRPRPLSSSSSSSSSSSKQQQQQQQQQQQATLVLREGLQVLCGNLMGTVRFIGRVHFADGVWLGVELRKPLGRNDGRVLGKRYFTCQQQQHGLMVRPGRVSVHGINGAKLLPAALPKMSLCVFSKLLLLVCLFLLLCWTENGSTCRAALRGVKNLYKRSVLKGNKAFRKFKNFEKSEMTKLHQSKFGRAAAKASGRTQKAPNAKNSQLWGCALRESTEFLADITRCAAFHCVSSLSANNE</sequence>
<evidence type="ECO:0000313" key="3">
    <source>
        <dbReference type="Proteomes" id="UP000095280"/>
    </source>
</evidence>
<dbReference type="PANTHER" id="PTHR18916:SF88">
    <property type="entry name" value="CAP-GLY DOMAIN-CONTAINING PROTEIN"/>
    <property type="match status" value="1"/>
</dbReference>
<dbReference type="Proteomes" id="UP000095280">
    <property type="component" value="Unplaced"/>
</dbReference>
<feature type="domain" description="CAP-Gly" evidence="2">
    <location>
        <begin position="86"/>
        <end position="128"/>
    </location>
</feature>
<organism evidence="3 4">
    <name type="scientific">Macrostomum lignano</name>
    <dbReference type="NCBI Taxonomy" id="282301"/>
    <lineage>
        <taxon>Eukaryota</taxon>
        <taxon>Metazoa</taxon>
        <taxon>Spiralia</taxon>
        <taxon>Lophotrochozoa</taxon>
        <taxon>Platyhelminthes</taxon>
        <taxon>Rhabditophora</taxon>
        <taxon>Macrostomorpha</taxon>
        <taxon>Macrostomida</taxon>
        <taxon>Macrostomidae</taxon>
        <taxon>Macrostomum</taxon>
    </lineage>
</organism>
<dbReference type="PROSITE" id="PS50245">
    <property type="entry name" value="CAP_GLY_2"/>
    <property type="match status" value="3"/>
</dbReference>
<keyword evidence="3" id="KW-1185">Reference proteome</keyword>
<dbReference type="SUPFAM" id="SSF74924">
    <property type="entry name" value="Cap-Gly domain"/>
    <property type="match status" value="3"/>
</dbReference>
<feature type="domain" description="CAP-Gly" evidence="2">
    <location>
        <begin position="1"/>
        <end position="36"/>
    </location>
</feature>
<dbReference type="SMART" id="SM01052">
    <property type="entry name" value="CAP_GLY"/>
    <property type="match status" value="3"/>
</dbReference>
<feature type="compositionally biased region" description="Low complexity" evidence="1">
    <location>
        <begin position="145"/>
        <end position="166"/>
    </location>
</feature>
<dbReference type="InterPro" id="IPR036859">
    <property type="entry name" value="CAP-Gly_dom_sf"/>
</dbReference>
<dbReference type="Pfam" id="PF01302">
    <property type="entry name" value="CAP_GLY"/>
    <property type="match status" value="3"/>
</dbReference>
<evidence type="ECO:0000259" key="2">
    <source>
        <dbReference type="PROSITE" id="PS50245"/>
    </source>
</evidence>
<feature type="domain" description="CAP-Gly" evidence="2">
    <location>
        <begin position="191"/>
        <end position="234"/>
    </location>
</feature>
<proteinExistence type="predicted"/>
<dbReference type="AlphaFoldDB" id="A0A1I8FTT7"/>
<reference evidence="4" key="1">
    <citation type="submission" date="2016-11" db="UniProtKB">
        <authorList>
            <consortium name="WormBaseParasite"/>
        </authorList>
    </citation>
    <scope>IDENTIFICATION</scope>
</reference>
<protein>
    <submittedName>
        <fullName evidence="4">CAP-Gly domain-containing protein</fullName>
    </submittedName>
</protein>
<evidence type="ECO:0000313" key="4">
    <source>
        <dbReference type="WBParaSite" id="maker-unitig_7341-snap-gene-0.1-mRNA-1"/>
    </source>
</evidence>
<dbReference type="PANTHER" id="PTHR18916">
    <property type="entry name" value="DYNACTIN 1-RELATED MICROTUBULE-BINDING"/>
    <property type="match status" value="1"/>
</dbReference>
<dbReference type="WBParaSite" id="maker-unitig_7341-snap-gene-0.1-mRNA-1">
    <property type="protein sequence ID" value="maker-unitig_7341-snap-gene-0.1-mRNA-1"/>
    <property type="gene ID" value="maker-unitig_7341-snap-gene-0.1"/>
</dbReference>
<dbReference type="InterPro" id="IPR000938">
    <property type="entry name" value="CAP-Gly_domain"/>
</dbReference>